<protein>
    <submittedName>
        <fullName evidence="2">Uncharacterized protein</fullName>
    </submittedName>
</protein>
<reference evidence="2" key="1">
    <citation type="submission" date="2014-09" db="EMBL/GenBank/DDBJ databases">
        <authorList>
            <person name="Magalhaes I.L.F."/>
            <person name="Oliveira U."/>
            <person name="Santos F.R."/>
            <person name="Vidigal T.H.D.A."/>
            <person name="Brescovit A.D."/>
            <person name="Santos A.J."/>
        </authorList>
    </citation>
    <scope>NUCLEOTIDE SEQUENCE</scope>
    <source>
        <tissue evidence="2">Shoot tissue taken approximately 20 cm above the soil surface</tissue>
    </source>
</reference>
<feature type="transmembrane region" description="Helical" evidence="1">
    <location>
        <begin position="28"/>
        <end position="52"/>
    </location>
</feature>
<reference evidence="2" key="2">
    <citation type="journal article" date="2015" name="Data Brief">
        <title>Shoot transcriptome of the giant reed, Arundo donax.</title>
        <authorList>
            <person name="Barrero R.A."/>
            <person name="Guerrero F.D."/>
            <person name="Moolhuijzen P."/>
            <person name="Goolsby J.A."/>
            <person name="Tidwell J."/>
            <person name="Bellgard S.E."/>
            <person name="Bellgard M.I."/>
        </authorList>
    </citation>
    <scope>NUCLEOTIDE SEQUENCE</scope>
    <source>
        <tissue evidence="2">Shoot tissue taken approximately 20 cm above the soil surface</tissue>
    </source>
</reference>
<evidence type="ECO:0000256" key="1">
    <source>
        <dbReference type="SAM" id="Phobius"/>
    </source>
</evidence>
<proteinExistence type="predicted"/>
<accession>A0A0A9BL69</accession>
<sequence>MASNRPLLLIFGIFKTFGSSNRTMLLSSYYLRYLCVAMLGIFRSICTSLSIFRSMCLKIYICVAMLRR</sequence>
<dbReference type="EMBL" id="GBRH01235920">
    <property type="protein sequence ID" value="JAD61975.1"/>
    <property type="molecule type" value="Transcribed_RNA"/>
</dbReference>
<name>A0A0A9BL69_ARUDO</name>
<keyword evidence="1" id="KW-1133">Transmembrane helix</keyword>
<keyword evidence="1" id="KW-0812">Transmembrane</keyword>
<keyword evidence="1" id="KW-0472">Membrane</keyword>
<evidence type="ECO:0000313" key="2">
    <source>
        <dbReference type="EMBL" id="JAD61975.1"/>
    </source>
</evidence>
<organism evidence="2">
    <name type="scientific">Arundo donax</name>
    <name type="common">Giant reed</name>
    <name type="synonym">Donax arundinaceus</name>
    <dbReference type="NCBI Taxonomy" id="35708"/>
    <lineage>
        <taxon>Eukaryota</taxon>
        <taxon>Viridiplantae</taxon>
        <taxon>Streptophyta</taxon>
        <taxon>Embryophyta</taxon>
        <taxon>Tracheophyta</taxon>
        <taxon>Spermatophyta</taxon>
        <taxon>Magnoliopsida</taxon>
        <taxon>Liliopsida</taxon>
        <taxon>Poales</taxon>
        <taxon>Poaceae</taxon>
        <taxon>PACMAD clade</taxon>
        <taxon>Arundinoideae</taxon>
        <taxon>Arundineae</taxon>
        <taxon>Arundo</taxon>
    </lineage>
</organism>
<dbReference type="AlphaFoldDB" id="A0A0A9BL69"/>